<comment type="subcellular location">
    <subcellularLocation>
        <location evidence="1">Membrane</location>
        <topology evidence="1">Multi-pass membrane protein</topology>
    </subcellularLocation>
</comment>
<feature type="transmembrane region" description="Helical" evidence="7">
    <location>
        <begin position="191"/>
        <end position="209"/>
    </location>
</feature>
<keyword evidence="10" id="KW-1185">Reference proteome</keyword>
<evidence type="ECO:0000256" key="7">
    <source>
        <dbReference type="SAM" id="Phobius"/>
    </source>
</evidence>
<evidence type="ECO:0000256" key="3">
    <source>
        <dbReference type="ARBA" id="ARBA00022692"/>
    </source>
</evidence>
<keyword evidence="6 7" id="KW-0472">Membrane</keyword>
<evidence type="ECO:0000313" key="9">
    <source>
        <dbReference type="EMBL" id="GGH58564.1"/>
    </source>
</evidence>
<evidence type="ECO:0000256" key="5">
    <source>
        <dbReference type="ARBA" id="ARBA00022989"/>
    </source>
</evidence>
<dbReference type="GO" id="GO:0008233">
    <property type="term" value="F:peptidase activity"/>
    <property type="evidence" value="ECO:0007669"/>
    <property type="project" value="UniProtKB-KW"/>
</dbReference>
<keyword evidence="5 7" id="KW-1133">Transmembrane helix</keyword>
<keyword evidence="9" id="KW-0645">Protease</keyword>
<dbReference type="GO" id="GO:0006508">
    <property type="term" value="P:proteolysis"/>
    <property type="evidence" value="ECO:0007669"/>
    <property type="project" value="UniProtKB-KW"/>
</dbReference>
<evidence type="ECO:0000256" key="6">
    <source>
        <dbReference type="ARBA" id="ARBA00023136"/>
    </source>
</evidence>
<protein>
    <submittedName>
        <fullName evidence="9">Rhomboid protease YdcA</fullName>
    </submittedName>
</protein>
<dbReference type="InterPro" id="IPR050925">
    <property type="entry name" value="Rhomboid_protease_S54"/>
</dbReference>
<evidence type="ECO:0000313" key="10">
    <source>
        <dbReference type="Proteomes" id="UP000652153"/>
    </source>
</evidence>
<dbReference type="PANTHER" id="PTHR43731:SF14">
    <property type="entry name" value="PRESENILIN-ASSOCIATED RHOMBOID-LIKE PROTEIN, MITOCHONDRIAL"/>
    <property type="match status" value="1"/>
</dbReference>
<feature type="transmembrane region" description="Helical" evidence="7">
    <location>
        <begin position="46"/>
        <end position="66"/>
    </location>
</feature>
<dbReference type="InterPro" id="IPR035952">
    <property type="entry name" value="Rhomboid-like_sf"/>
</dbReference>
<accession>A0ABQ1ZCZ9</accession>
<evidence type="ECO:0000259" key="8">
    <source>
        <dbReference type="Pfam" id="PF01694"/>
    </source>
</evidence>
<evidence type="ECO:0000256" key="4">
    <source>
        <dbReference type="ARBA" id="ARBA00022801"/>
    </source>
</evidence>
<feature type="domain" description="Peptidase S54 rhomboid" evidence="8">
    <location>
        <begin position="90"/>
        <end position="228"/>
    </location>
</feature>
<feature type="transmembrane region" description="Helical" evidence="7">
    <location>
        <begin position="215"/>
        <end position="232"/>
    </location>
</feature>
<dbReference type="Pfam" id="PF01694">
    <property type="entry name" value="Rhomboid"/>
    <property type="match status" value="1"/>
</dbReference>
<sequence>MKGIVQSGRAHYDGSEKVCLILTGWSESKKSMIFIRYENWKSYLKFFPLTSLLLIANVIMFLVLTFNGGSTNSLVLLQYGALTNYELLAHEWWRYVTSIFLHAGFSHLLFNSFALIVFAPPMERLLGSLRYGVLYLGGGVVGNILAIAYYNSIDKITISVGASGAIYAVYGAFLYVALFQRGLMDETSRKTLYTLLLFGIIFSFAMSGINWMAHLGGLLGGFFIYGLIIRLWKPRMFRK</sequence>
<dbReference type="PANTHER" id="PTHR43731">
    <property type="entry name" value="RHOMBOID PROTEASE"/>
    <property type="match status" value="1"/>
</dbReference>
<feature type="transmembrane region" description="Helical" evidence="7">
    <location>
        <begin position="131"/>
        <end position="150"/>
    </location>
</feature>
<feature type="transmembrane region" description="Helical" evidence="7">
    <location>
        <begin position="156"/>
        <end position="179"/>
    </location>
</feature>
<comment type="similarity">
    <text evidence="2">Belongs to the peptidase S54 family.</text>
</comment>
<gene>
    <name evidence="9" type="primary">ydcA</name>
    <name evidence="9" type="ORF">GCM10008014_31310</name>
</gene>
<dbReference type="EMBL" id="BMFU01000004">
    <property type="protein sequence ID" value="GGH58564.1"/>
    <property type="molecule type" value="Genomic_DNA"/>
</dbReference>
<reference evidence="10" key="1">
    <citation type="journal article" date="2019" name="Int. J. Syst. Evol. Microbiol.">
        <title>The Global Catalogue of Microorganisms (GCM) 10K type strain sequencing project: providing services to taxonomists for standard genome sequencing and annotation.</title>
        <authorList>
            <consortium name="The Broad Institute Genomics Platform"/>
            <consortium name="The Broad Institute Genome Sequencing Center for Infectious Disease"/>
            <person name="Wu L."/>
            <person name="Ma J."/>
        </authorList>
    </citation>
    <scope>NUCLEOTIDE SEQUENCE [LARGE SCALE GENOMIC DNA]</scope>
    <source>
        <strain evidence="10">CGMCC 1.12770</strain>
    </source>
</reference>
<evidence type="ECO:0000256" key="1">
    <source>
        <dbReference type="ARBA" id="ARBA00004141"/>
    </source>
</evidence>
<dbReference type="Proteomes" id="UP000652153">
    <property type="component" value="Unassembled WGS sequence"/>
</dbReference>
<keyword evidence="3 7" id="KW-0812">Transmembrane</keyword>
<organism evidence="9 10">
    <name type="scientific">Paenibacillus silvae</name>
    <dbReference type="NCBI Taxonomy" id="1325358"/>
    <lineage>
        <taxon>Bacteria</taxon>
        <taxon>Bacillati</taxon>
        <taxon>Bacillota</taxon>
        <taxon>Bacilli</taxon>
        <taxon>Bacillales</taxon>
        <taxon>Paenibacillaceae</taxon>
        <taxon>Paenibacillus</taxon>
    </lineage>
</organism>
<dbReference type="SUPFAM" id="SSF144091">
    <property type="entry name" value="Rhomboid-like"/>
    <property type="match status" value="1"/>
</dbReference>
<dbReference type="InterPro" id="IPR022764">
    <property type="entry name" value="Peptidase_S54_rhomboid_dom"/>
</dbReference>
<comment type="caution">
    <text evidence="9">The sequence shown here is derived from an EMBL/GenBank/DDBJ whole genome shotgun (WGS) entry which is preliminary data.</text>
</comment>
<dbReference type="Gene3D" id="1.20.1540.10">
    <property type="entry name" value="Rhomboid-like"/>
    <property type="match status" value="1"/>
</dbReference>
<feature type="transmembrane region" description="Helical" evidence="7">
    <location>
        <begin position="92"/>
        <end position="119"/>
    </location>
</feature>
<keyword evidence="4" id="KW-0378">Hydrolase</keyword>
<name>A0ABQ1ZCZ9_9BACL</name>
<evidence type="ECO:0000256" key="2">
    <source>
        <dbReference type="ARBA" id="ARBA00009045"/>
    </source>
</evidence>
<proteinExistence type="inferred from homology"/>